<organism evidence="2 3">
    <name type="scientific">Mycolicibacterium komossense</name>
    <dbReference type="NCBI Taxonomy" id="1779"/>
    <lineage>
        <taxon>Bacteria</taxon>
        <taxon>Bacillati</taxon>
        <taxon>Actinomycetota</taxon>
        <taxon>Actinomycetes</taxon>
        <taxon>Mycobacteriales</taxon>
        <taxon>Mycobacteriaceae</taxon>
        <taxon>Mycolicibacterium</taxon>
    </lineage>
</organism>
<dbReference type="RefSeq" id="WP_264070824.1">
    <property type="nucleotide sequence ID" value="NZ_JACKTY010000045.1"/>
</dbReference>
<evidence type="ECO:0000313" key="2">
    <source>
        <dbReference type="EMBL" id="MCV7229567.1"/>
    </source>
</evidence>
<evidence type="ECO:0000256" key="1">
    <source>
        <dbReference type="SAM" id="MobiDB-lite"/>
    </source>
</evidence>
<comment type="caution">
    <text evidence="2">The sequence shown here is derived from an EMBL/GenBank/DDBJ whole genome shotgun (WGS) entry which is preliminary data.</text>
</comment>
<dbReference type="EMBL" id="JACKTY010000045">
    <property type="protein sequence ID" value="MCV7229567.1"/>
    <property type="molecule type" value="Genomic_DNA"/>
</dbReference>
<keyword evidence="3" id="KW-1185">Reference proteome</keyword>
<feature type="region of interest" description="Disordered" evidence="1">
    <location>
        <begin position="81"/>
        <end position="100"/>
    </location>
</feature>
<name>A0ABT3CJE8_9MYCO</name>
<accession>A0ABT3CJE8</accession>
<gene>
    <name evidence="2" type="ORF">H7J73_26515</name>
</gene>
<protein>
    <submittedName>
        <fullName evidence="2">Uncharacterized protein</fullName>
    </submittedName>
</protein>
<evidence type="ECO:0000313" key="3">
    <source>
        <dbReference type="Proteomes" id="UP001526201"/>
    </source>
</evidence>
<dbReference type="Proteomes" id="UP001526201">
    <property type="component" value="Unassembled WGS sequence"/>
</dbReference>
<proteinExistence type="predicted"/>
<reference evidence="2 3" key="1">
    <citation type="journal article" date="2022" name="BMC Genomics">
        <title>Comparative genome analysis of mycobacteria focusing on tRNA and non-coding RNA.</title>
        <authorList>
            <person name="Behra P.R.K."/>
            <person name="Pettersson B.M.F."/>
            <person name="Ramesh M."/>
            <person name="Das S."/>
            <person name="Dasgupta S."/>
            <person name="Kirsebom L.A."/>
        </authorList>
    </citation>
    <scope>NUCLEOTIDE SEQUENCE [LARGE SCALE GENOMIC DNA]</scope>
    <source>
        <strain evidence="2 3">DSM 44078</strain>
    </source>
</reference>
<sequence length="100" mass="10961">MIVGLVFLSLIGWGYWLMFRDARETSVTTPPTAAGRSGASATTALGLEDDPDRWRVTRGAWTALDECQLIRLLTDSALRHPPAPNVIDTSVPKTEHEDTP</sequence>